<feature type="signal peptide" evidence="3">
    <location>
        <begin position="1"/>
        <end position="16"/>
    </location>
</feature>
<keyword evidence="6" id="KW-1185">Reference proteome</keyword>
<dbReference type="AlphaFoldDB" id="A0A0A7CN73"/>
<dbReference type="GO" id="GO:0006401">
    <property type="term" value="P:RNA catabolic process"/>
    <property type="evidence" value="ECO:0007669"/>
    <property type="project" value="TreeGrafter"/>
</dbReference>
<evidence type="ECO:0000256" key="1">
    <source>
        <dbReference type="ARBA" id="ARBA00007469"/>
    </source>
</evidence>
<dbReference type="Pfam" id="PF00445">
    <property type="entry name" value="Ribonuclease_T2"/>
    <property type="match status" value="1"/>
</dbReference>
<accession>A0A0A7CN73</accession>
<proteinExistence type="inferred from homology"/>
<dbReference type="InterPro" id="IPR018188">
    <property type="entry name" value="RNase_T2_His_AS_1"/>
</dbReference>
<evidence type="ECO:0000256" key="3">
    <source>
        <dbReference type="SAM" id="SignalP"/>
    </source>
</evidence>
<dbReference type="InterPro" id="IPR036430">
    <property type="entry name" value="RNase_T2-like_sf"/>
</dbReference>
<sequence length="300" mass="32872">MTRLVAMTLFASSVVAIDYLGGFVEPAHKQCVNICKNSNPKPGCFNPADNCHTKLQRPGDYDYMVFDQIYAPQFCRDLDNGVDSMITHQNVNKNGLKCSGPVTSELFIHGLWPNYNAGYPGCCNVTDTIPNQPFNAAKFAYKFPSLFREMTDRWIDPAVPDPKERLCQGYNHEFQKHGLCFGAFGSNYDLAAAQYFRAVLDVADRLDYATQQIADWAAGGAEPKLDDIAALYPKHINVLCSTVAGEVPNRLVAVRTCWGKSAPTRGGAFLTAGDMMDCTGALSTTCSANATLDLSEYTQA</sequence>
<reference evidence="4 6" key="1">
    <citation type="journal article" date="2014" name="Genome Biol. Evol.">
        <title>The secreted proteins of Achlya hypogyna and Thraustotheca clavata identify the ancestral oomycete secretome and reveal gene acquisitions by horizontal gene transfer.</title>
        <authorList>
            <person name="Misner I."/>
            <person name="Blouin N."/>
            <person name="Leonard G."/>
            <person name="Richards T.A."/>
            <person name="Lane C.E."/>
        </authorList>
    </citation>
    <scope>NUCLEOTIDE SEQUENCE</scope>
    <source>
        <strain evidence="4 6">ATCC 48635</strain>
    </source>
</reference>
<evidence type="ECO:0000313" key="5">
    <source>
        <dbReference type="EMBL" id="OQR99669.1"/>
    </source>
</evidence>
<evidence type="ECO:0000313" key="4">
    <source>
        <dbReference type="EMBL" id="AIG55991.1"/>
    </source>
</evidence>
<dbReference type="Proteomes" id="UP000243579">
    <property type="component" value="Unassembled WGS sequence"/>
</dbReference>
<dbReference type="GO" id="GO:0033897">
    <property type="term" value="F:ribonuclease T2 activity"/>
    <property type="evidence" value="ECO:0007669"/>
    <property type="project" value="InterPro"/>
</dbReference>
<dbReference type="GO" id="GO:0005576">
    <property type="term" value="C:extracellular region"/>
    <property type="evidence" value="ECO:0007669"/>
    <property type="project" value="TreeGrafter"/>
</dbReference>
<comment type="similarity">
    <text evidence="1 2">Belongs to the RNase T2 family.</text>
</comment>
<protein>
    <submittedName>
        <fullName evidence="5">Ribonuclease</fullName>
    </submittedName>
    <submittedName>
        <fullName evidence="4">Secreted protein</fullName>
    </submittedName>
</protein>
<keyword evidence="3" id="KW-0732">Signal</keyword>
<dbReference type="EMBL" id="JNBR01000047">
    <property type="protein sequence ID" value="OQR99669.1"/>
    <property type="molecule type" value="Genomic_DNA"/>
</dbReference>
<gene>
    <name evidence="5" type="ORF">ACHHYP_05161</name>
</gene>
<dbReference type="PANTHER" id="PTHR11240:SF22">
    <property type="entry name" value="RIBONUCLEASE T2"/>
    <property type="match status" value="1"/>
</dbReference>
<evidence type="ECO:0000313" key="6">
    <source>
        <dbReference type="Proteomes" id="UP000243579"/>
    </source>
</evidence>
<dbReference type="PROSITE" id="PS00530">
    <property type="entry name" value="RNASE_T2_1"/>
    <property type="match status" value="1"/>
</dbReference>
<organism evidence="4">
    <name type="scientific">Achlya hypogyna</name>
    <name type="common">Oomycete</name>
    <name type="synonym">Protoachlya hypogyna</name>
    <dbReference type="NCBI Taxonomy" id="1202772"/>
    <lineage>
        <taxon>Eukaryota</taxon>
        <taxon>Sar</taxon>
        <taxon>Stramenopiles</taxon>
        <taxon>Oomycota</taxon>
        <taxon>Saprolegniomycetes</taxon>
        <taxon>Saprolegniales</taxon>
        <taxon>Achlyaceae</taxon>
        <taxon>Achlya</taxon>
    </lineage>
</organism>
<dbReference type="EMBL" id="KM038530">
    <property type="protein sequence ID" value="AIG55991.1"/>
    <property type="molecule type" value="Genomic_DNA"/>
</dbReference>
<dbReference type="SUPFAM" id="SSF55895">
    <property type="entry name" value="Ribonuclease Rh-like"/>
    <property type="match status" value="1"/>
</dbReference>
<dbReference type="PANTHER" id="PTHR11240">
    <property type="entry name" value="RIBONUCLEASE T2"/>
    <property type="match status" value="1"/>
</dbReference>
<dbReference type="Gene3D" id="3.90.730.10">
    <property type="entry name" value="Ribonuclease T2-like"/>
    <property type="match status" value="1"/>
</dbReference>
<name>A0A0A7CN73_ACHHY</name>
<dbReference type="InterPro" id="IPR001568">
    <property type="entry name" value="RNase_T2-like"/>
</dbReference>
<evidence type="ECO:0000256" key="2">
    <source>
        <dbReference type="RuleBase" id="RU004328"/>
    </source>
</evidence>
<dbReference type="GO" id="GO:0003723">
    <property type="term" value="F:RNA binding"/>
    <property type="evidence" value="ECO:0007669"/>
    <property type="project" value="InterPro"/>
</dbReference>
<feature type="chain" id="PRO_5002025905" evidence="3">
    <location>
        <begin position="17"/>
        <end position="300"/>
    </location>
</feature>
<dbReference type="OrthoDB" id="435754at2759"/>